<feature type="compositionally biased region" description="Basic and acidic residues" evidence="1">
    <location>
        <begin position="182"/>
        <end position="200"/>
    </location>
</feature>
<comment type="caution">
    <text evidence="4">The sequence shown here is derived from an EMBL/GenBank/DDBJ whole genome shotgun (WGS) entry which is preliminary data.</text>
</comment>
<dbReference type="InterPro" id="IPR025120">
    <property type="entry name" value="DUF4047"/>
</dbReference>
<dbReference type="AlphaFoldDB" id="A0A2A7HZT5"/>
<proteinExistence type="predicted"/>
<feature type="domain" description="DUF4047" evidence="3">
    <location>
        <begin position="28"/>
        <end position="152"/>
    </location>
</feature>
<organism evidence="4 5">
    <name type="scientific">Bacillus cereus</name>
    <dbReference type="NCBI Taxonomy" id="1396"/>
    <lineage>
        <taxon>Bacteria</taxon>
        <taxon>Bacillati</taxon>
        <taxon>Bacillota</taxon>
        <taxon>Bacilli</taxon>
        <taxon>Bacillales</taxon>
        <taxon>Bacillaceae</taxon>
        <taxon>Bacillus</taxon>
        <taxon>Bacillus cereus group</taxon>
    </lineage>
</organism>
<evidence type="ECO:0000313" key="5">
    <source>
        <dbReference type="Proteomes" id="UP000220006"/>
    </source>
</evidence>
<dbReference type="EMBL" id="NVLK01000020">
    <property type="protein sequence ID" value="PEC22323.1"/>
    <property type="molecule type" value="Genomic_DNA"/>
</dbReference>
<feature type="region of interest" description="Disordered" evidence="1">
    <location>
        <begin position="181"/>
        <end position="210"/>
    </location>
</feature>
<evidence type="ECO:0000256" key="1">
    <source>
        <dbReference type="SAM" id="MobiDB-lite"/>
    </source>
</evidence>
<evidence type="ECO:0000259" key="3">
    <source>
        <dbReference type="Pfam" id="PF13256"/>
    </source>
</evidence>
<accession>A0A2A7HZT5</accession>
<feature type="chain" id="PRO_5038795286" evidence="2">
    <location>
        <begin position="27"/>
        <end position="210"/>
    </location>
</feature>
<evidence type="ECO:0000313" key="4">
    <source>
        <dbReference type="EMBL" id="PEC22323.1"/>
    </source>
</evidence>
<sequence length="210" mass="24179">MLKRPRNLKKMLILPCMCSITFYLGSQIMTHTEAAFIHETKVEATLSTAIIFPKTVNTFKEQAEQHKQFIEHEYGAMKEKLAVTSIEEIEQAITVWQQGREKIVSEKEALQNVYTEIEAPYNQIQEELKVNKGESIQQVALYVNEGFHSIKDKRDYIEKEISLQAIDEQIQALHQQLNDAIEAEKQAEEQKQAETAKKPEQGTNEKITTN</sequence>
<protein>
    <submittedName>
        <fullName evidence="4">ErpL protein</fullName>
    </submittedName>
</protein>
<keyword evidence="2" id="KW-0732">Signal</keyword>
<evidence type="ECO:0000256" key="2">
    <source>
        <dbReference type="SAM" id="SignalP"/>
    </source>
</evidence>
<gene>
    <name evidence="4" type="ORF">COM96_08620</name>
</gene>
<reference evidence="4 5" key="1">
    <citation type="submission" date="2017-09" db="EMBL/GenBank/DDBJ databases">
        <title>Large-scale bioinformatics analysis of Bacillus genomes uncovers conserved roles of natural products in bacterial physiology.</title>
        <authorList>
            <consortium name="Agbiome Team Llc"/>
            <person name="Bleich R.M."/>
            <person name="Grubbs K.J."/>
            <person name="Santa Maria K.C."/>
            <person name="Allen S.E."/>
            <person name="Farag S."/>
            <person name="Shank E.A."/>
            <person name="Bowers A."/>
        </authorList>
    </citation>
    <scope>NUCLEOTIDE SEQUENCE [LARGE SCALE GENOMIC DNA]</scope>
    <source>
        <strain evidence="4 5">AFS096845</strain>
    </source>
</reference>
<name>A0A2A7HZT5_BACCE</name>
<feature type="signal peptide" evidence="2">
    <location>
        <begin position="1"/>
        <end position="26"/>
    </location>
</feature>
<dbReference type="Pfam" id="PF13256">
    <property type="entry name" value="DUF4047"/>
    <property type="match status" value="1"/>
</dbReference>
<dbReference type="Proteomes" id="UP000220006">
    <property type="component" value="Unassembled WGS sequence"/>
</dbReference>